<proteinExistence type="predicted"/>
<dbReference type="Proteomes" id="UP000789920">
    <property type="component" value="Unassembled WGS sequence"/>
</dbReference>
<name>A0ACA9QEE8_9GLOM</name>
<keyword evidence="2" id="KW-1185">Reference proteome</keyword>
<protein>
    <submittedName>
        <fullName evidence="1">10992_t:CDS:1</fullName>
    </submittedName>
</protein>
<reference evidence="1" key="1">
    <citation type="submission" date="2021-06" db="EMBL/GenBank/DDBJ databases">
        <authorList>
            <person name="Kallberg Y."/>
            <person name="Tangrot J."/>
            <person name="Rosling A."/>
        </authorList>
    </citation>
    <scope>NUCLEOTIDE SEQUENCE</scope>
    <source>
        <strain evidence="1">MA461A</strain>
    </source>
</reference>
<organism evidence="1 2">
    <name type="scientific">Racocetra persica</name>
    <dbReference type="NCBI Taxonomy" id="160502"/>
    <lineage>
        <taxon>Eukaryota</taxon>
        <taxon>Fungi</taxon>
        <taxon>Fungi incertae sedis</taxon>
        <taxon>Mucoromycota</taxon>
        <taxon>Glomeromycotina</taxon>
        <taxon>Glomeromycetes</taxon>
        <taxon>Diversisporales</taxon>
        <taxon>Gigasporaceae</taxon>
        <taxon>Racocetra</taxon>
    </lineage>
</organism>
<evidence type="ECO:0000313" key="1">
    <source>
        <dbReference type="EMBL" id="CAG8745034.1"/>
    </source>
</evidence>
<accession>A0ACA9QEE8</accession>
<dbReference type="EMBL" id="CAJVQC010030256">
    <property type="protein sequence ID" value="CAG8745034.1"/>
    <property type="molecule type" value="Genomic_DNA"/>
</dbReference>
<feature type="non-terminal residue" evidence="1">
    <location>
        <position position="1"/>
    </location>
</feature>
<evidence type="ECO:0000313" key="2">
    <source>
        <dbReference type="Proteomes" id="UP000789920"/>
    </source>
</evidence>
<gene>
    <name evidence="1" type="ORF">RPERSI_LOCUS13565</name>
</gene>
<sequence length="179" mass="19639">DVTPSSYALASMSSQPLLQSKRIAIPVRVEPKFTVILGGLAIGLLNFGDRVGRISAALFTAVGTQNITTMLVMMYALLIYHWRAAKIRVKEPGPYDDRYGPTFLCIFLIVTSDTSPTATNPSENAQLIEELKKPRRVLKTHRKSIDDTKGVSSTDLPPPSLMTTVVDEEDDSITTDSLK</sequence>
<feature type="non-terminal residue" evidence="1">
    <location>
        <position position="179"/>
    </location>
</feature>
<comment type="caution">
    <text evidence="1">The sequence shown here is derived from an EMBL/GenBank/DDBJ whole genome shotgun (WGS) entry which is preliminary data.</text>
</comment>